<dbReference type="GO" id="GO:0003677">
    <property type="term" value="F:DNA binding"/>
    <property type="evidence" value="ECO:0007669"/>
    <property type="project" value="UniProtKB-UniRule"/>
</dbReference>
<evidence type="ECO:0000256" key="2">
    <source>
        <dbReference type="PROSITE-ProRule" id="PRU00267"/>
    </source>
</evidence>
<keyword evidence="2" id="KW-0539">Nucleus</keyword>
<evidence type="ECO:0000256" key="1">
    <source>
        <dbReference type="ARBA" id="ARBA00023125"/>
    </source>
</evidence>
<evidence type="ECO:0000259" key="4">
    <source>
        <dbReference type="PROSITE" id="PS50118"/>
    </source>
</evidence>
<dbReference type="InterPro" id="IPR050342">
    <property type="entry name" value="HMGB"/>
</dbReference>
<dbReference type="Gramene" id="RZC70669">
    <property type="protein sequence ID" value="RZC70669"/>
    <property type="gene ID" value="C5167_033808"/>
</dbReference>
<dbReference type="PANTHER" id="PTHR48112">
    <property type="entry name" value="HIGH MOBILITY GROUP PROTEIN DSP1"/>
    <property type="match status" value="1"/>
</dbReference>
<dbReference type="AlphaFoldDB" id="A0A4Y7KFC9"/>
<dbReference type="PANTHER" id="PTHR48112:SF22">
    <property type="entry name" value="MITOCHONDRIAL TRANSCRIPTION FACTOR A, ISOFORM B"/>
    <property type="match status" value="1"/>
</dbReference>
<dbReference type="Gene3D" id="1.10.30.10">
    <property type="entry name" value="High mobility group box domain"/>
    <property type="match status" value="1"/>
</dbReference>
<sequence length="406" mass="44331">MAESLRSPPEELNSVRIEDLISFDDCDDCDDGLLDYSIRDHIDFNDSLINQGEAPDGEAHTLNTSVGEVADAGEACGLLQGSVGRGNDKANTNDNELDSLINQGEVPGGEAHTLDTSVGEVADAGEACGLLQGSVGRGNDKVNTNDNELDSLINQGKYLDEVADAGEACGLLQGSVGRRNDAVNTNDNSTIFDFHTNTQESPVVSGTETPTGVLKPKRYKCAYSWFISDGTKIIKENFPSLSAKEVKQEVGKLWRSLTDEEKEQHVQLAAPGKKLYDIKMLRYRRQKETVPNSNGKEKNSTTTVMNRKEPKRSEVSEVVQACRSLIAVVNDLLINIIPVPVEKWMAVLNTVPELDANVKVAAINFLEGNPTSVRTFMSLDVGLRKMWNCERCMTYQAKVMKASQSA</sequence>
<dbReference type="InterPro" id="IPR036910">
    <property type="entry name" value="HMG_box_dom_sf"/>
</dbReference>
<protein>
    <recommendedName>
        <fullName evidence="4">HMG box domain-containing protein</fullName>
    </recommendedName>
</protein>
<feature type="domain" description="HMG box" evidence="4">
    <location>
        <begin position="216"/>
        <end position="284"/>
    </location>
</feature>
<proteinExistence type="predicted"/>
<dbReference type="SMART" id="SM00398">
    <property type="entry name" value="HMG"/>
    <property type="match status" value="1"/>
</dbReference>
<dbReference type="Proteomes" id="UP000316621">
    <property type="component" value="Chromosome 7"/>
</dbReference>
<feature type="compositionally biased region" description="Polar residues" evidence="3">
    <location>
        <begin position="289"/>
        <end position="305"/>
    </location>
</feature>
<dbReference type="Pfam" id="PF00505">
    <property type="entry name" value="HMG_box"/>
    <property type="match status" value="1"/>
</dbReference>
<name>A0A4Y7KFC9_PAPSO</name>
<gene>
    <name evidence="5" type="ORF">C5167_033808</name>
</gene>
<dbReference type="SUPFAM" id="SSF47095">
    <property type="entry name" value="HMG-box"/>
    <property type="match status" value="1"/>
</dbReference>
<feature type="DNA-binding region" description="HMG box" evidence="2">
    <location>
        <begin position="216"/>
        <end position="284"/>
    </location>
</feature>
<dbReference type="CDD" id="cd00084">
    <property type="entry name" value="HMG-box_SF"/>
    <property type="match status" value="1"/>
</dbReference>
<evidence type="ECO:0000313" key="6">
    <source>
        <dbReference type="Proteomes" id="UP000316621"/>
    </source>
</evidence>
<dbReference type="GO" id="GO:0005634">
    <property type="term" value="C:nucleus"/>
    <property type="evidence" value="ECO:0007669"/>
    <property type="project" value="UniProtKB-UniRule"/>
</dbReference>
<dbReference type="InterPro" id="IPR009071">
    <property type="entry name" value="HMG_box_dom"/>
</dbReference>
<dbReference type="PROSITE" id="PS50118">
    <property type="entry name" value="HMG_BOX_2"/>
    <property type="match status" value="1"/>
</dbReference>
<organism evidence="5 6">
    <name type="scientific">Papaver somniferum</name>
    <name type="common">Opium poppy</name>
    <dbReference type="NCBI Taxonomy" id="3469"/>
    <lineage>
        <taxon>Eukaryota</taxon>
        <taxon>Viridiplantae</taxon>
        <taxon>Streptophyta</taxon>
        <taxon>Embryophyta</taxon>
        <taxon>Tracheophyta</taxon>
        <taxon>Spermatophyta</taxon>
        <taxon>Magnoliopsida</taxon>
        <taxon>Ranunculales</taxon>
        <taxon>Papaveraceae</taxon>
        <taxon>Papaveroideae</taxon>
        <taxon>Papaver</taxon>
    </lineage>
</organism>
<evidence type="ECO:0000256" key="3">
    <source>
        <dbReference type="SAM" id="MobiDB-lite"/>
    </source>
</evidence>
<evidence type="ECO:0000313" key="5">
    <source>
        <dbReference type="EMBL" id="RZC70669.1"/>
    </source>
</evidence>
<keyword evidence="6" id="KW-1185">Reference proteome</keyword>
<feature type="region of interest" description="Disordered" evidence="3">
    <location>
        <begin position="288"/>
        <end position="311"/>
    </location>
</feature>
<reference evidence="5 6" key="1">
    <citation type="journal article" date="2018" name="Science">
        <title>The opium poppy genome and morphinan production.</title>
        <authorList>
            <person name="Guo L."/>
            <person name="Winzer T."/>
            <person name="Yang X."/>
            <person name="Li Y."/>
            <person name="Ning Z."/>
            <person name="He Z."/>
            <person name="Teodor R."/>
            <person name="Lu Y."/>
            <person name="Bowser T.A."/>
            <person name="Graham I.A."/>
            <person name="Ye K."/>
        </authorList>
    </citation>
    <scope>NUCLEOTIDE SEQUENCE [LARGE SCALE GENOMIC DNA]</scope>
    <source>
        <strain evidence="6">cv. HN1</strain>
        <tissue evidence="5">Leaves</tissue>
    </source>
</reference>
<dbReference type="GO" id="GO:0006357">
    <property type="term" value="P:regulation of transcription by RNA polymerase II"/>
    <property type="evidence" value="ECO:0007669"/>
    <property type="project" value="TreeGrafter"/>
</dbReference>
<keyword evidence="1 2" id="KW-0238">DNA-binding</keyword>
<dbReference type="EMBL" id="CM010721">
    <property type="protein sequence ID" value="RZC70669.1"/>
    <property type="molecule type" value="Genomic_DNA"/>
</dbReference>
<accession>A0A4Y7KFC9</accession>